<dbReference type="EMBL" id="JAPFQP010000001">
    <property type="protein sequence ID" value="MCX2718015.1"/>
    <property type="molecule type" value="Genomic_DNA"/>
</dbReference>
<accession>A0AAE3MHT1</accession>
<proteinExistence type="predicted"/>
<dbReference type="Proteomes" id="UP001207116">
    <property type="component" value="Unassembled WGS sequence"/>
</dbReference>
<dbReference type="SUPFAM" id="SSF54427">
    <property type="entry name" value="NTF2-like"/>
    <property type="match status" value="1"/>
</dbReference>
<comment type="caution">
    <text evidence="2">The sequence shown here is derived from an EMBL/GenBank/DDBJ whole genome shotgun (WGS) entry which is preliminary data.</text>
</comment>
<keyword evidence="3" id="KW-1185">Reference proteome</keyword>
<keyword evidence="1" id="KW-0732">Signal</keyword>
<evidence type="ECO:0000256" key="1">
    <source>
        <dbReference type="SAM" id="SignalP"/>
    </source>
</evidence>
<organism evidence="2 3">
    <name type="scientific">Lentiprolixibacter aurantiacus</name>
    <dbReference type="NCBI Taxonomy" id="2993939"/>
    <lineage>
        <taxon>Bacteria</taxon>
        <taxon>Pseudomonadati</taxon>
        <taxon>Bacteroidota</taxon>
        <taxon>Flavobacteriia</taxon>
        <taxon>Flavobacteriales</taxon>
        <taxon>Flavobacteriaceae</taxon>
        <taxon>Lentiprolixibacter</taxon>
    </lineage>
</organism>
<evidence type="ECO:0000313" key="3">
    <source>
        <dbReference type="Proteomes" id="UP001207116"/>
    </source>
</evidence>
<evidence type="ECO:0000313" key="2">
    <source>
        <dbReference type="EMBL" id="MCX2718015.1"/>
    </source>
</evidence>
<sequence>MKKVLFSLILGFFCIGGFAQESSKYHQKVKTIDSTVEALYDVISGPKGQQRDWDFFRYLFHPEAKLVIAGKQEDSTYNSRYITIEEYIESASKWMYENGFYEKELHKVTERFGPIAHVFSSYESFRTAADKTPFMRGINSIQLMYTGDRWMVMNIYFTQETEENPIPEKYLPSRSE</sequence>
<name>A0AAE3MHT1_9FLAO</name>
<reference evidence="2" key="1">
    <citation type="submission" date="2022-11" db="EMBL/GenBank/DDBJ databases">
        <title>The characterization of three novel Bacteroidetes species and genomic analysis of their roles in tidal elemental geochemical cycles.</title>
        <authorList>
            <person name="Ma K.-J."/>
        </authorList>
    </citation>
    <scope>NUCLEOTIDE SEQUENCE</scope>
    <source>
        <strain evidence="2">M415</strain>
    </source>
</reference>
<evidence type="ECO:0008006" key="4">
    <source>
        <dbReference type="Google" id="ProtNLM"/>
    </source>
</evidence>
<protein>
    <recommendedName>
        <fullName evidence="4">Nuclear transport factor 2 family protein</fullName>
    </recommendedName>
</protein>
<dbReference type="AlphaFoldDB" id="A0AAE3MHT1"/>
<dbReference type="InterPro" id="IPR032710">
    <property type="entry name" value="NTF2-like_dom_sf"/>
</dbReference>
<feature type="chain" id="PRO_5041946394" description="Nuclear transport factor 2 family protein" evidence="1">
    <location>
        <begin position="20"/>
        <end position="176"/>
    </location>
</feature>
<dbReference type="RefSeq" id="WP_266009959.1">
    <property type="nucleotide sequence ID" value="NZ_JAPFQP010000001.1"/>
</dbReference>
<dbReference type="Gene3D" id="3.10.450.50">
    <property type="match status" value="1"/>
</dbReference>
<feature type="signal peptide" evidence="1">
    <location>
        <begin position="1"/>
        <end position="19"/>
    </location>
</feature>
<gene>
    <name evidence="2" type="ORF">OO016_00250</name>
</gene>